<evidence type="ECO:0000259" key="7">
    <source>
        <dbReference type="Pfam" id="PF02687"/>
    </source>
</evidence>
<name>A0A512BB63_9BACT</name>
<keyword evidence="4 6" id="KW-1133">Transmembrane helix</keyword>
<evidence type="ECO:0000313" key="10">
    <source>
        <dbReference type="Proteomes" id="UP000321513"/>
    </source>
</evidence>
<feature type="transmembrane region" description="Helical" evidence="6">
    <location>
        <begin position="21"/>
        <end position="41"/>
    </location>
</feature>
<dbReference type="Proteomes" id="UP000321513">
    <property type="component" value="Unassembled WGS sequence"/>
</dbReference>
<accession>A0A512BB63</accession>
<feature type="domain" description="MacB-like periplasmic core" evidence="8">
    <location>
        <begin position="428"/>
        <end position="641"/>
    </location>
</feature>
<feature type="transmembrane region" description="Helical" evidence="6">
    <location>
        <begin position="726"/>
        <end position="745"/>
    </location>
</feature>
<dbReference type="GO" id="GO:0005886">
    <property type="term" value="C:plasma membrane"/>
    <property type="evidence" value="ECO:0007669"/>
    <property type="project" value="UniProtKB-SubCell"/>
</dbReference>
<dbReference type="Pfam" id="PF12704">
    <property type="entry name" value="MacB_PCD"/>
    <property type="match status" value="2"/>
</dbReference>
<keyword evidence="5 6" id="KW-0472">Membrane</keyword>
<dbReference type="PANTHER" id="PTHR30572:SF18">
    <property type="entry name" value="ABC-TYPE MACROLIDE FAMILY EXPORT SYSTEM PERMEASE COMPONENT 2"/>
    <property type="match status" value="1"/>
</dbReference>
<feature type="transmembrane region" description="Helical" evidence="6">
    <location>
        <begin position="285"/>
        <end position="304"/>
    </location>
</feature>
<evidence type="ECO:0000259" key="8">
    <source>
        <dbReference type="Pfam" id="PF12704"/>
    </source>
</evidence>
<comment type="caution">
    <text evidence="9">The sequence shown here is derived from an EMBL/GenBank/DDBJ whole genome shotgun (WGS) entry which is preliminary data.</text>
</comment>
<feature type="transmembrane region" description="Helical" evidence="6">
    <location>
        <begin position="373"/>
        <end position="396"/>
    </location>
</feature>
<dbReference type="PROSITE" id="PS51257">
    <property type="entry name" value="PROKAR_LIPOPROTEIN"/>
    <property type="match status" value="1"/>
</dbReference>
<keyword evidence="10" id="KW-1185">Reference proteome</keyword>
<feature type="transmembrane region" description="Helical" evidence="6">
    <location>
        <begin position="677"/>
        <end position="698"/>
    </location>
</feature>
<evidence type="ECO:0000313" key="9">
    <source>
        <dbReference type="EMBL" id="GEO09216.1"/>
    </source>
</evidence>
<dbReference type="EMBL" id="BJYT01000005">
    <property type="protein sequence ID" value="GEO09216.1"/>
    <property type="molecule type" value="Genomic_DNA"/>
</dbReference>
<evidence type="ECO:0000256" key="2">
    <source>
        <dbReference type="ARBA" id="ARBA00022475"/>
    </source>
</evidence>
<feature type="domain" description="MacB-like periplasmic core" evidence="8">
    <location>
        <begin position="20"/>
        <end position="237"/>
    </location>
</feature>
<dbReference type="InterPro" id="IPR050250">
    <property type="entry name" value="Macrolide_Exporter_MacB"/>
</dbReference>
<organism evidence="9 10">
    <name type="scientific">Segetibacter aerophilus</name>
    <dbReference type="NCBI Taxonomy" id="670293"/>
    <lineage>
        <taxon>Bacteria</taxon>
        <taxon>Pseudomonadati</taxon>
        <taxon>Bacteroidota</taxon>
        <taxon>Chitinophagia</taxon>
        <taxon>Chitinophagales</taxon>
        <taxon>Chitinophagaceae</taxon>
        <taxon>Segetibacter</taxon>
    </lineage>
</organism>
<reference evidence="9 10" key="1">
    <citation type="submission" date="2019-07" db="EMBL/GenBank/DDBJ databases">
        <title>Whole genome shotgun sequence of Segetibacter aerophilus NBRC 106135.</title>
        <authorList>
            <person name="Hosoyama A."/>
            <person name="Uohara A."/>
            <person name="Ohji S."/>
            <person name="Ichikawa N."/>
        </authorList>
    </citation>
    <scope>NUCLEOTIDE SEQUENCE [LARGE SCALE GENOMIC DNA]</scope>
    <source>
        <strain evidence="9 10">NBRC 106135</strain>
    </source>
</reference>
<dbReference type="RefSeq" id="WP_147203340.1">
    <property type="nucleotide sequence ID" value="NZ_BJYT01000005.1"/>
</dbReference>
<gene>
    <name evidence="9" type="ORF">SAE01_17120</name>
</gene>
<keyword evidence="3 6" id="KW-0812">Transmembrane</keyword>
<keyword evidence="2" id="KW-1003">Cell membrane</keyword>
<evidence type="ECO:0000256" key="5">
    <source>
        <dbReference type="ARBA" id="ARBA00023136"/>
    </source>
</evidence>
<protein>
    <submittedName>
        <fullName evidence="9">ABC transporter permease</fullName>
    </submittedName>
</protein>
<feature type="domain" description="ABC3 transporter permease C-terminal" evidence="7">
    <location>
        <begin position="285"/>
        <end position="401"/>
    </location>
</feature>
<evidence type="ECO:0000256" key="1">
    <source>
        <dbReference type="ARBA" id="ARBA00004651"/>
    </source>
</evidence>
<feature type="transmembrane region" description="Helical" evidence="6">
    <location>
        <begin position="760"/>
        <end position="783"/>
    </location>
</feature>
<dbReference type="PANTHER" id="PTHR30572">
    <property type="entry name" value="MEMBRANE COMPONENT OF TRANSPORTER-RELATED"/>
    <property type="match status" value="1"/>
</dbReference>
<comment type="subcellular location">
    <subcellularLocation>
        <location evidence="1">Cell membrane</location>
        <topology evidence="1">Multi-pass membrane protein</topology>
    </subcellularLocation>
</comment>
<feature type="transmembrane region" description="Helical" evidence="6">
    <location>
        <begin position="417"/>
        <end position="441"/>
    </location>
</feature>
<evidence type="ECO:0000256" key="3">
    <source>
        <dbReference type="ARBA" id="ARBA00022692"/>
    </source>
</evidence>
<dbReference type="InterPro" id="IPR003838">
    <property type="entry name" value="ABC3_permease_C"/>
</dbReference>
<feature type="transmembrane region" description="Helical" evidence="6">
    <location>
        <begin position="325"/>
        <end position="353"/>
    </location>
</feature>
<evidence type="ECO:0000256" key="4">
    <source>
        <dbReference type="ARBA" id="ARBA00022989"/>
    </source>
</evidence>
<dbReference type="AlphaFoldDB" id="A0A512BB63"/>
<sequence length="797" mass="87759">MFRNFFKTTLRNLWKNKSNSFLNIFGLAIGIACAGLIFLWVEDEMGFDKFNAKKDRLYNVRVNQKYDAYVLTHSSTPGVMGPAMKEEIPGIANTCRATEGETAVLFRVGEKSLYANGRYAESSVFSMFTLPFIHGNAASAFAERYSIVLTEKAAAKFFGDTKDAVGKTVRVDNKQDFVVSGVVQDLPSNSTLQFEWLMPYDIWFQQSPWAHEWGNSSISTYVELKTGASPETINKQLYNYIQKRVPASISHPFLFSMNDWHLYDQFENGQQTGGGRIEYVRLFSIIAWIILFIACINFMNLATARSEKRAREVGVRKVLGAGKKALIIQFIGEALFISGVASVLAAIFISLALPVFNTIVQKQLSLDLSKPLHILSLLIIPIITGLVAGSYPSLYLSSFNPVFVLKGIKMKTGSAAFIRRGLVVVQFTISIALITGTIIIYKQIQHVKGRNLGFNKENLLEVSIQGEAAYHFAAIKQDLLSAGVVENAALSDHTTLYAGNNTDALSWAGKTAGSKVLVSGRNVTPEFFGTTGLQVLEGRILQESDSVQTDGSSKDINVVITKSLAKLMGKESAIGKILFNEGDPTTKLTVVGVVNDYVYGNMYGTPDPVAFMWLPPKYASVMYVRTKAQAGTEKVLANIEAVLKKYNPAYPFNYRFVDDQFNNMFLSEMLISKLSRVFAALAIIISCLGLFGLAAYTAERRTKEIGVRKVLGASVSGLAGLLSKDFLKLVALSCLVAFPISWLAMNKWLQNYTYRIDISLWIFVAAGALAIVIALATVSFQAIKAAVANPVKSLRTE</sequence>
<feature type="domain" description="ABC3 transporter permease C-terminal" evidence="7">
    <location>
        <begin position="677"/>
        <end position="788"/>
    </location>
</feature>
<proteinExistence type="predicted"/>
<evidence type="ECO:0000256" key="6">
    <source>
        <dbReference type="SAM" id="Phobius"/>
    </source>
</evidence>
<dbReference type="InterPro" id="IPR025857">
    <property type="entry name" value="MacB_PCD"/>
</dbReference>
<dbReference type="GO" id="GO:0022857">
    <property type="term" value="F:transmembrane transporter activity"/>
    <property type="evidence" value="ECO:0007669"/>
    <property type="project" value="TreeGrafter"/>
</dbReference>
<dbReference type="Pfam" id="PF02687">
    <property type="entry name" value="FtsX"/>
    <property type="match status" value="2"/>
</dbReference>
<dbReference type="OrthoDB" id="5933722at2"/>